<dbReference type="Proteomes" id="UP000191931">
    <property type="component" value="Unassembled WGS sequence"/>
</dbReference>
<protein>
    <submittedName>
        <fullName evidence="1">Uncharacterized protein</fullName>
    </submittedName>
</protein>
<gene>
    <name evidence="1" type="ORF">MTBBW1_1430050</name>
</gene>
<keyword evidence="2" id="KW-1185">Reference proteome</keyword>
<organism evidence="1 2">
    <name type="scientific">Desulfamplus magnetovallimortis</name>
    <dbReference type="NCBI Taxonomy" id="1246637"/>
    <lineage>
        <taxon>Bacteria</taxon>
        <taxon>Pseudomonadati</taxon>
        <taxon>Thermodesulfobacteriota</taxon>
        <taxon>Desulfobacteria</taxon>
        <taxon>Desulfobacterales</taxon>
        <taxon>Desulfobacteraceae</taxon>
        <taxon>Desulfamplus</taxon>
    </lineage>
</organism>
<reference evidence="1 2" key="1">
    <citation type="submission" date="2017-03" db="EMBL/GenBank/DDBJ databases">
        <authorList>
            <person name="Afonso C.L."/>
            <person name="Miller P.J."/>
            <person name="Scott M.A."/>
            <person name="Spackman E."/>
            <person name="Goraichik I."/>
            <person name="Dimitrov K.M."/>
            <person name="Suarez D.L."/>
            <person name="Swayne D.E."/>
        </authorList>
    </citation>
    <scope>NUCLEOTIDE SEQUENCE [LARGE SCALE GENOMIC DNA]</scope>
    <source>
        <strain evidence="1">PRJEB14757</strain>
    </source>
</reference>
<dbReference type="EMBL" id="FWEV01000050">
    <property type="protein sequence ID" value="SLM28678.1"/>
    <property type="molecule type" value="Genomic_DNA"/>
</dbReference>
<evidence type="ECO:0000313" key="1">
    <source>
        <dbReference type="EMBL" id="SLM28678.1"/>
    </source>
</evidence>
<proteinExistence type="predicted"/>
<dbReference type="AlphaFoldDB" id="A0A1W1H8H7"/>
<dbReference type="STRING" id="1246637.MTBBW1_1430050"/>
<sequence length="54" mass="6246">MKIKLYNDIVFKWVFGRQEHTGPLISLLNAVMGSSCKFSDVQNPCRYPLQGRCR</sequence>
<accession>A0A1W1H8H7</accession>
<evidence type="ECO:0000313" key="2">
    <source>
        <dbReference type="Proteomes" id="UP000191931"/>
    </source>
</evidence>
<name>A0A1W1H8H7_9BACT</name>